<feature type="domain" description="DUF5666" evidence="1">
    <location>
        <begin position="227"/>
        <end position="286"/>
    </location>
</feature>
<evidence type="ECO:0000313" key="2">
    <source>
        <dbReference type="EMBL" id="OOZ38549.1"/>
    </source>
</evidence>
<proteinExistence type="predicted"/>
<protein>
    <recommendedName>
        <fullName evidence="1">DUF5666 domain-containing protein</fullName>
    </recommendedName>
</protein>
<dbReference type="AlphaFoldDB" id="A0A1T2L0B7"/>
<sequence>MASGGSGGTGISSGTINGFGSIFVNGIEYDISKAKLTRNGQKSEESDFRLGEIVTIKGTVDHKKRTGVAASVIYENMLSGPVTALSDSNHVEVLGQTVVTNHSTILDQFSALNDLQVGQFVEVSGFHDANNNLVATRIMLLPGSSRSNNSNIEARLIVGNVNTESEPASLRAGKLTVVFRKSGHPPVAGDLIHVRASADPVNMQLHADELIIIDKPRFEKGTRLNIEGIITRFNSNRSFTVNGIEILIHDKTHVENLMGAILALNSQIEVEGVIDDKGVLIASKLEIEDDRTSSEFNGNIQKIDLKNKRIWIFDVKRVFDLVM</sequence>
<dbReference type="Proteomes" id="UP000190198">
    <property type="component" value="Unassembled WGS sequence"/>
</dbReference>
<organism evidence="2 3">
    <name type="scientific">Solemya elarraichensis gill symbiont</name>
    <dbReference type="NCBI Taxonomy" id="1918949"/>
    <lineage>
        <taxon>Bacteria</taxon>
        <taxon>Pseudomonadati</taxon>
        <taxon>Pseudomonadota</taxon>
        <taxon>Gammaproteobacteria</taxon>
        <taxon>sulfur-oxidizing symbionts</taxon>
    </lineage>
</organism>
<accession>A0A1T2L0B7</accession>
<dbReference type="InterPro" id="IPR043724">
    <property type="entry name" value="DUF5666"/>
</dbReference>
<dbReference type="EMBL" id="MPRK01000171">
    <property type="protein sequence ID" value="OOZ38549.1"/>
    <property type="molecule type" value="Genomic_DNA"/>
</dbReference>
<evidence type="ECO:0000313" key="3">
    <source>
        <dbReference type="Proteomes" id="UP000190198"/>
    </source>
</evidence>
<gene>
    <name evidence="2" type="ORF">BOW52_08345</name>
</gene>
<dbReference type="Pfam" id="PF18914">
    <property type="entry name" value="DUF5666"/>
    <property type="match status" value="2"/>
</dbReference>
<reference evidence="2 3" key="1">
    <citation type="submission" date="2016-11" db="EMBL/GenBank/DDBJ databases">
        <title>Mixed transmission modes and dynamic genome evolution in an obligate animal-bacterial symbiosis.</title>
        <authorList>
            <person name="Russell S.L."/>
            <person name="Corbett-Detig R.B."/>
            <person name="Cavanaugh C.M."/>
        </authorList>
    </citation>
    <scope>NUCLEOTIDE SEQUENCE [LARGE SCALE GENOMIC DNA]</scope>
    <source>
        <strain evidence="2">Sp-SM6</strain>
    </source>
</reference>
<keyword evidence="3" id="KW-1185">Reference proteome</keyword>
<name>A0A1T2L0B7_9GAMM</name>
<evidence type="ECO:0000259" key="1">
    <source>
        <dbReference type="Pfam" id="PF18914"/>
    </source>
</evidence>
<feature type="domain" description="DUF5666" evidence="1">
    <location>
        <begin position="80"/>
        <end position="138"/>
    </location>
</feature>
<comment type="caution">
    <text evidence="2">The sequence shown here is derived from an EMBL/GenBank/DDBJ whole genome shotgun (WGS) entry which is preliminary data.</text>
</comment>